<keyword evidence="5 8" id="KW-1133">Transmembrane helix</keyword>
<dbReference type="STRING" id="1232683.ADIMK_2163"/>
<dbReference type="InterPro" id="IPR003400">
    <property type="entry name" value="ExbD"/>
</dbReference>
<sequence length="143" mass="15761">MIVDTGKIGRRDSTDDNVIPLINIVFLMLIFFMVAGQVSKSDVVKTDPPESVNDAKLQDQDSIDLIMTSTGALYIDDMTIEVAGLKSAIEHKLAEYSDLDNLQVRVKVDADLPVTELRALLRQVRDAGLVRVSLITRLSESDS</sequence>
<evidence type="ECO:0000256" key="5">
    <source>
        <dbReference type="ARBA" id="ARBA00022989"/>
    </source>
</evidence>
<comment type="similarity">
    <text evidence="2 7">Belongs to the ExbD/TolR family.</text>
</comment>
<evidence type="ECO:0000313" key="10">
    <source>
        <dbReference type="Proteomes" id="UP000028252"/>
    </source>
</evidence>
<accession>A0A081FYV2</accession>
<evidence type="ECO:0000256" key="3">
    <source>
        <dbReference type="ARBA" id="ARBA00022475"/>
    </source>
</evidence>
<dbReference type="GO" id="GO:0015031">
    <property type="term" value="P:protein transport"/>
    <property type="evidence" value="ECO:0007669"/>
    <property type="project" value="UniProtKB-KW"/>
</dbReference>
<evidence type="ECO:0000256" key="7">
    <source>
        <dbReference type="RuleBase" id="RU003879"/>
    </source>
</evidence>
<keyword evidence="4 7" id="KW-0812">Transmembrane</keyword>
<reference evidence="9 10" key="1">
    <citation type="submission" date="2014-04" db="EMBL/GenBank/DDBJ databases">
        <title>Marinobacterium kochiensis sp. nov., isolated from sediment sample collected from Kochi backwaters in Kerala, India.</title>
        <authorList>
            <person name="Singh A."/>
            <person name="Pinnaka A.K."/>
        </authorList>
    </citation>
    <scope>NUCLEOTIDE SEQUENCE [LARGE SCALE GENOMIC DNA]</scope>
    <source>
        <strain evidence="9 10">AK27</strain>
    </source>
</reference>
<keyword evidence="6 8" id="KW-0472">Membrane</keyword>
<protein>
    <submittedName>
        <fullName evidence="9">Biopolymer transport protein ExbD/TolR</fullName>
    </submittedName>
</protein>
<evidence type="ECO:0000313" key="9">
    <source>
        <dbReference type="EMBL" id="KEA63707.1"/>
    </source>
</evidence>
<dbReference type="GO" id="GO:0022857">
    <property type="term" value="F:transmembrane transporter activity"/>
    <property type="evidence" value="ECO:0007669"/>
    <property type="project" value="InterPro"/>
</dbReference>
<dbReference type="PANTHER" id="PTHR30558:SF3">
    <property type="entry name" value="BIOPOLYMER TRANSPORT PROTEIN EXBD-RELATED"/>
    <property type="match status" value="1"/>
</dbReference>
<keyword evidence="3" id="KW-1003">Cell membrane</keyword>
<dbReference type="RefSeq" id="WP_051692864.1">
    <property type="nucleotide sequence ID" value="NZ_JMQN01000030.1"/>
</dbReference>
<evidence type="ECO:0000256" key="6">
    <source>
        <dbReference type="ARBA" id="ARBA00023136"/>
    </source>
</evidence>
<dbReference type="eggNOG" id="COG0848">
    <property type="taxonomic scope" value="Bacteria"/>
</dbReference>
<dbReference type="PATRIC" id="fig|1232683.4.peg.2122"/>
<dbReference type="EMBL" id="JMQN01000030">
    <property type="protein sequence ID" value="KEA63707.1"/>
    <property type="molecule type" value="Genomic_DNA"/>
</dbReference>
<dbReference type="PANTHER" id="PTHR30558">
    <property type="entry name" value="EXBD MEMBRANE COMPONENT OF PMF-DRIVEN MACROMOLECULE IMPORT SYSTEM"/>
    <property type="match status" value="1"/>
</dbReference>
<gene>
    <name evidence="9" type="ORF">ADIMK_2163</name>
</gene>
<organism evidence="9 10">
    <name type="scientific">Marinobacterium lacunae</name>
    <dbReference type="NCBI Taxonomy" id="1232683"/>
    <lineage>
        <taxon>Bacteria</taxon>
        <taxon>Pseudomonadati</taxon>
        <taxon>Pseudomonadota</taxon>
        <taxon>Gammaproteobacteria</taxon>
        <taxon>Oceanospirillales</taxon>
        <taxon>Oceanospirillaceae</taxon>
        <taxon>Marinobacterium</taxon>
    </lineage>
</organism>
<keyword evidence="7" id="KW-0813">Transport</keyword>
<comment type="subcellular location">
    <subcellularLocation>
        <location evidence="1">Cell membrane</location>
        <topology evidence="1">Single-pass membrane protein</topology>
    </subcellularLocation>
    <subcellularLocation>
        <location evidence="7">Cell membrane</location>
        <topology evidence="7">Single-pass type II membrane protein</topology>
    </subcellularLocation>
</comment>
<evidence type="ECO:0000256" key="2">
    <source>
        <dbReference type="ARBA" id="ARBA00005811"/>
    </source>
</evidence>
<keyword evidence="7" id="KW-0653">Protein transport</keyword>
<dbReference type="Pfam" id="PF02472">
    <property type="entry name" value="ExbD"/>
    <property type="match status" value="1"/>
</dbReference>
<evidence type="ECO:0000256" key="8">
    <source>
        <dbReference type="SAM" id="Phobius"/>
    </source>
</evidence>
<dbReference type="GO" id="GO:0005886">
    <property type="term" value="C:plasma membrane"/>
    <property type="evidence" value="ECO:0007669"/>
    <property type="project" value="UniProtKB-SubCell"/>
</dbReference>
<evidence type="ECO:0000256" key="4">
    <source>
        <dbReference type="ARBA" id="ARBA00022692"/>
    </source>
</evidence>
<dbReference type="Proteomes" id="UP000028252">
    <property type="component" value="Unassembled WGS sequence"/>
</dbReference>
<evidence type="ECO:0000256" key="1">
    <source>
        <dbReference type="ARBA" id="ARBA00004162"/>
    </source>
</evidence>
<keyword evidence="10" id="KW-1185">Reference proteome</keyword>
<dbReference type="AlphaFoldDB" id="A0A081FYV2"/>
<feature type="transmembrane region" description="Helical" evidence="8">
    <location>
        <begin position="18"/>
        <end position="35"/>
    </location>
</feature>
<proteinExistence type="inferred from homology"/>
<name>A0A081FYV2_9GAMM</name>
<dbReference type="Gene3D" id="3.30.420.270">
    <property type="match status" value="1"/>
</dbReference>
<comment type="caution">
    <text evidence="9">The sequence shown here is derived from an EMBL/GenBank/DDBJ whole genome shotgun (WGS) entry which is preliminary data.</text>
</comment>